<reference evidence="1 2" key="1">
    <citation type="submission" date="2019-02" db="EMBL/GenBank/DDBJ databases">
        <title>Genome sequencing of the rare red list fungi Hericium alpestre (H. flagellum).</title>
        <authorList>
            <person name="Buettner E."/>
            <person name="Kellner H."/>
        </authorList>
    </citation>
    <scope>NUCLEOTIDE SEQUENCE [LARGE SCALE GENOMIC DNA]</scope>
    <source>
        <strain evidence="1 2">DSM 108284</strain>
    </source>
</reference>
<proteinExistence type="predicted"/>
<sequence length="173" mass="19599">MMDLEDVELKMELEDVLGRMVKKLNTRKRVSLPCITQEVFNRLEVTQRPGYFTPQPKDHLDKLIQASHDAASDHFMSSTGLHSLLQMVKEHTVVPSSEAYGHLWIDAFMYRAIAMTSPGKHLLLNLEYPVVSKDVSATSREETFGGVVDYVVMLVDKVHQSAIILAIDIYAMH</sequence>
<accession>A0A4Y9ZNQ0</accession>
<dbReference type="OrthoDB" id="2720314at2759"/>
<comment type="caution">
    <text evidence="1">The sequence shown here is derived from an EMBL/GenBank/DDBJ whole genome shotgun (WGS) entry which is preliminary data.</text>
</comment>
<dbReference type="AlphaFoldDB" id="A0A4Y9ZNQ0"/>
<evidence type="ECO:0000313" key="2">
    <source>
        <dbReference type="Proteomes" id="UP000298061"/>
    </source>
</evidence>
<organism evidence="1 2">
    <name type="scientific">Hericium alpestre</name>
    <dbReference type="NCBI Taxonomy" id="135208"/>
    <lineage>
        <taxon>Eukaryota</taxon>
        <taxon>Fungi</taxon>
        <taxon>Dikarya</taxon>
        <taxon>Basidiomycota</taxon>
        <taxon>Agaricomycotina</taxon>
        <taxon>Agaricomycetes</taxon>
        <taxon>Russulales</taxon>
        <taxon>Hericiaceae</taxon>
        <taxon>Hericium</taxon>
    </lineage>
</organism>
<evidence type="ECO:0000313" key="1">
    <source>
        <dbReference type="EMBL" id="TFY75884.1"/>
    </source>
</evidence>
<dbReference type="EMBL" id="SFCI01001396">
    <property type="protein sequence ID" value="TFY75884.1"/>
    <property type="molecule type" value="Genomic_DNA"/>
</dbReference>
<dbReference type="Proteomes" id="UP000298061">
    <property type="component" value="Unassembled WGS sequence"/>
</dbReference>
<gene>
    <name evidence="1" type="ORF">EWM64_g8128</name>
</gene>
<protein>
    <submittedName>
        <fullName evidence="1">Uncharacterized protein</fullName>
    </submittedName>
</protein>
<keyword evidence="2" id="KW-1185">Reference proteome</keyword>
<name>A0A4Y9ZNQ0_9AGAM</name>